<dbReference type="SUPFAM" id="SSF52172">
    <property type="entry name" value="CheY-like"/>
    <property type="match status" value="1"/>
</dbReference>
<feature type="transmembrane region" description="Helical" evidence="6">
    <location>
        <begin position="19"/>
        <end position="36"/>
    </location>
</feature>
<dbReference type="PROSITE" id="PS50110">
    <property type="entry name" value="RESPONSE_REGULATORY"/>
    <property type="match status" value="1"/>
</dbReference>
<dbReference type="InterPro" id="IPR011006">
    <property type="entry name" value="CheY-like_superfamily"/>
</dbReference>
<name>E8LWH7_9VIBR</name>
<dbReference type="Gene3D" id="3.40.50.2300">
    <property type="match status" value="1"/>
</dbReference>
<evidence type="ECO:0000256" key="3">
    <source>
        <dbReference type="ARBA" id="ARBA00022553"/>
    </source>
</evidence>
<protein>
    <recommendedName>
        <fullName evidence="2">histidine kinase</fullName>
        <ecNumber evidence="2">2.7.13.3</ecNumber>
    </recommendedName>
</protein>
<dbReference type="CDD" id="cd17546">
    <property type="entry name" value="REC_hyHK_CKI1_RcsC-like"/>
    <property type="match status" value="1"/>
</dbReference>
<dbReference type="SUPFAM" id="SSF55874">
    <property type="entry name" value="ATPase domain of HSP90 chaperone/DNA topoisomerase II/histidine kinase"/>
    <property type="match status" value="1"/>
</dbReference>
<keyword evidence="6" id="KW-0472">Membrane</keyword>
<dbReference type="eggNOG" id="COG0784">
    <property type="taxonomic scope" value="Bacteria"/>
</dbReference>
<dbReference type="RefSeq" id="WP_006880206.1">
    <property type="nucleotide sequence ID" value="NZ_AEVS01000076.1"/>
</dbReference>
<dbReference type="PANTHER" id="PTHR43547:SF2">
    <property type="entry name" value="HYBRID SIGNAL TRANSDUCTION HISTIDINE KINASE C"/>
    <property type="match status" value="1"/>
</dbReference>
<keyword evidence="6" id="KW-0812">Transmembrane</keyword>
<keyword evidence="10" id="KW-1185">Reference proteome</keyword>
<evidence type="ECO:0000259" key="8">
    <source>
        <dbReference type="PROSITE" id="PS50110"/>
    </source>
</evidence>
<comment type="caution">
    <text evidence="9">The sequence shown here is derived from an EMBL/GenBank/DDBJ whole genome shotgun (WGS) entry which is preliminary data.</text>
</comment>
<dbReference type="GO" id="GO:0016787">
    <property type="term" value="F:hydrolase activity"/>
    <property type="evidence" value="ECO:0007669"/>
    <property type="project" value="UniProtKB-KW"/>
</dbReference>
<dbReference type="Proteomes" id="UP000004371">
    <property type="component" value="Unassembled WGS sequence"/>
</dbReference>
<keyword evidence="3 5" id="KW-0597">Phosphoprotein</keyword>
<dbReference type="OrthoDB" id="8573961at2"/>
<evidence type="ECO:0000256" key="6">
    <source>
        <dbReference type="SAM" id="Phobius"/>
    </source>
</evidence>
<comment type="catalytic activity">
    <reaction evidence="1">
        <text>ATP + protein L-histidine = ADP + protein N-phospho-L-histidine.</text>
        <dbReference type="EC" id="2.7.13.3"/>
    </reaction>
</comment>
<dbReference type="Pfam" id="PF00072">
    <property type="entry name" value="Response_reg"/>
    <property type="match status" value="1"/>
</dbReference>
<dbReference type="EC" id="2.7.13.3" evidence="2"/>
<dbReference type="Gene3D" id="3.30.565.10">
    <property type="entry name" value="Histidine kinase-like ATPase, C-terminal domain"/>
    <property type="match status" value="1"/>
</dbReference>
<dbReference type="SMART" id="SM00448">
    <property type="entry name" value="REC"/>
    <property type="match status" value="1"/>
</dbReference>
<dbReference type="Pfam" id="PF02518">
    <property type="entry name" value="HATPase_c"/>
    <property type="match status" value="1"/>
</dbReference>
<feature type="transmembrane region" description="Helical" evidence="6">
    <location>
        <begin position="124"/>
        <end position="141"/>
    </location>
</feature>
<evidence type="ECO:0000256" key="2">
    <source>
        <dbReference type="ARBA" id="ARBA00012438"/>
    </source>
</evidence>
<dbReference type="CDD" id="cd00082">
    <property type="entry name" value="HisKA"/>
    <property type="match status" value="1"/>
</dbReference>
<feature type="modified residue" description="4-aspartylphosphate" evidence="5">
    <location>
        <position position="617"/>
    </location>
</feature>
<dbReference type="eggNOG" id="COG0642">
    <property type="taxonomic scope" value="Bacteria"/>
</dbReference>
<keyword evidence="9" id="KW-0808">Transferase</keyword>
<dbReference type="STRING" id="945543.VIBR0546_01961"/>
<keyword evidence="6" id="KW-1133">Transmembrane helix</keyword>
<feature type="transmembrane region" description="Helical" evidence="6">
    <location>
        <begin position="78"/>
        <end position="96"/>
    </location>
</feature>
<feature type="transmembrane region" description="Helical" evidence="6">
    <location>
        <begin position="153"/>
        <end position="172"/>
    </location>
</feature>
<proteinExistence type="predicted"/>
<evidence type="ECO:0000259" key="7">
    <source>
        <dbReference type="PROSITE" id="PS50109"/>
    </source>
</evidence>
<dbReference type="AlphaFoldDB" id="E8LWH7"/>
<evidence type="ECO:0000256" key="5">
    <source>
        <dbReference type="PROSITE-ProRule" id="PRU00169"/>
    </source>
</evidence>
<dbReference type="InterPro" id="IPR003661">
    <property type="entry name" value="HisK_dim/P_dom"/>
</dbReference>
<dbReference type="InterPro" id="IPR001789">
    <property type="entry name" value="Sig_transdc_resp-reg_receiver"/>
</dbReference>
<dbReference type="InterPro" id="IPR004358">
    <property type="entry name" value="Sig_transdc_His_kin-like_C"/>
</dbReference>
<keyword evidence="9" id="KW-0418">Kinase</keyword>
<dbReference type="PRINTS" id="PR00344">
    <property type="entry name" value="BCTRLSENSOR"/>
</dbReference>
<dbReference type="PROSITE" id="PS50109">
    <property type="entry name" value="HIS_KIN"/>
    <property type="match status" value="1"/>
</dbReference>
<accession>E8LWH7</accession>
<dbReference type="GO" id="GO:0000155">
    <property type="term" value="F:phosphorelay sensor kinase activity"/>
    <property type="evidence" value="ECO:0007669"/>
    <property type="project" value="InterPro"/>
</dbReference>
<dbReference type="InterPro" id="IPR036890">
    <property type="entry name" value="HATPase_C_sf"/>
</dbReference>
<dbReference type="PANTHER" id="PTHR43547">
    <property type="entry name" value="TWO-COMPONENT HISTIDINE KINASE"/>
    <property type="match status" value="1"/>
</dbReference>
<dbReference type="EMBL" id="AEVS01000076">
    <property type="protein sequence ID" value="EGA65040.1"/>
    <property type="molecule type" value="Genomic_DNA"/>
</dbReference>
<dbReference type="SMART" id="SM00387">
    <property type="entry name" value="HATPase_c"/>
    <property type="match status" value="1"/>
</dbReference>
<reference evidence="9 10" key="1">
    <citation type="journal article" date="2012" name="Int. J. Syst. Evol. Microbiol.">
        <title>Vibrio caribbeanicus sp. nov., isolated from the marine sponge Scleritoderma cyanea.</title>
        <authorList>
            <person name="Hoffmann M."/>
            <person name="Monday S.R."/>
            <person name="Allard M.W."/>
            <person name="Strain E.A."/>
            <person name="Whittaker P."/>
            <person name="Naum M."/>
            <person name="McCarthy P.J."/>
            <person name="Lopez J.V."/>
            <person name="Fischer M."/>
            <person name="Brown E.W."/>
        </authorList>
    </citation>
    <scope>NUCLEOTIDE SEQUENCE [LARGE SCALE GENOMIC DNA]</scope>
    <source>
        <strain evidence="9 10">LMG 20546</strain>
    </source>
</reference>
<feature type="transmembrane region" description="Helical" evidence="6">
    <location>
        <begin position="48"/>
        <end position="66"/>
    </location>
</feature>
<dbReference type="InterPro" id="IPR036097">
    <property type="entry name" value="HisK_dim/P_sf"/>
</dbReference>
<organism evidence="9 10">
    <name type="scientific">Vibrio brasiliensis LMG 20546</name>
    <dbReference type="NCBI Taxonomy" id="945543"/>
    <lineage>
        <taxon>Bacteria</taxon>
        <taxon>Pseudomonadati</taxon>
        <taxon>Pseudomonadota</taxon>
        <taxon>Gammaproteobacteria</taxon>
        <taxon>Vibrionales</taxon>
        <taxon>Vibrionaceae</taxon>
        <taxon>Vibrio</taxon>
        <taxon>Vibrio oreintalis group</taxon>
    </lineage>
</organism>
<dbReference type="SUPFAM" id="SSF47384">
    <property type="entry name" value="Homodimeric domain of signal transducing histidine kinase"/>
    <property type="match status" value="1"/>
</dbReference>
<dbReference type="InterPro" id="IPR005467">
    <property type="entry name" value="His_kinase_dom"/>
</dbReference>
<evidence type="ECO:0000313" key="9">
    <source>
        <dbReference type="EMBL" id="EGA65040.1"/>
    </source>
</evidence>
<gene>
    <name evidence="9" type="ORF">VIBR0546_01961</name>
</gene>
<evidence type="ECO:0000256" key="1">
    <source>
        <dbReference type="ARBA" id="ARBA00000085"/>
    </source>
</evidence>
<evidence type="ECO:0000313" key="10">
    <source>
        <dbReference type="Proteomes" id="UP000004371"/>
    </source>
</evidence>
<dbReference type="Gene3D" id="1.10.287.130">
    <property type="match status" value="1"/>
</dbReference>
<feature type="domain" description="Response regulatory" evidence="8">
    <location>
        <begin position="568"/>
        <end position="685"/>
    </location>
</feature>
<feature type="domain" description="Histidine kinase" evidence="7">
    <location>
        <begin position="191"/>
        <end position="417"/>
    </location>
</feature>
<dbReference type="InterPro" id="IPR003594">
    <property type="entry name" value="HATPase_dom"/>
</dbReference>
<sequence length="685" mass="78540">MVAISESIRKVYQYAEPNLTLVGWMGLLGFPTYYYVWSYLFPQPYETLLLRSACSALFAVLALRSLIPKYLQRYLPYYYFLAIGICLPYFFSYMMFMNHWSTIWAMSFMASIFLHVLLVHQTSLMLAQAALAMAFAYLSAYGLDTQVVQQEIVWAYLPIFLFTYVFGNLFYFRNQVSHESKVSLAKSFGAGMAHEMRNPLSALKASLDVLNSILPEESKRQGSGYKLSAQEVALARDVITDADEVIRTGNETIDLLLTSIDENRVSRTTFKKHSIREITENSLNSFAYKSLKDKQAVSLLAGEDFEFFGSDALIKYALYNLLKNAFYYQNGDKFEVVIEARSYEWHNELTFTDNGVGIDPKVIGQIFNDFYTFGKTGSYGLGLPFCRKVMKALGGNVSCRSKLGEWTEFTLMFPKYDSPEVRNIKQDLMKSKSVLFVGEESSLLRHVNEVAFYKDFRINYLQLDAASKREEYEFEYDLIMVDLDSALSEPQAFTQLESKLHFTEGRIVFLFDKNSRYHNDIERHLTVYPIEKHRLMLEAGNIFDELFFEDSEPNRNLLPRKQFDSGKTIVVADDNQSLRFYTSILLEQQGFTVLQASNGKQVLEELQHKAVDLILMDLEMPQLNGLETTSAIRKSQQQYAEVPILGHTGDSSESVIAKIEQVGMNDYIIKPAATEKLLDKIANWI</sequence>
<keyword evidence="4" id="KW-0378">Hydrolase</keyword>
<evidence type="ECO:0000256" key="4">
    <source>
        <dbReference type="ARBA" id="ARBA00022801"/>
    </source>
</evidence>